<keyword evidence="5" id="KW-0418">Kinase</keyword>
<dbReference type="InterPro" id="IPR013655">
    <property type="entry name" value="PAS_fold_3"/>
</dbReference>
<evidence type="ECO:0000256" key="5">
    <source>
        <dbReference type="ARBA" id="ARBA00022777"/>
    </source>
</evidence>
<dbReference type="SUPFAM" id="SSF55785">
    <property type="entry name" value="PYP-like sensor domain (PAS domain)"/>
    <property type="match status" value="1"/>
</dbReference>
<evidence type="ECO:0000256" key="4">
    <source>
        <dbReference type="ARBA" id="ARBA00022679"/>
    </source>
</evidence>
<dbReference type="PANTHER" id="PTHR43304">
    <property type="entry name" value="PHYTOCHROME-LIKE PROTEIN CPH1"/>
    <property type="match status" value="1"/>
</dbReference>
<reference evidence="7" key="2">
    <citation type="journal article" date="2023" name="Microorganisms">
        <title>Genomic Characterization of Arcobacter butzleri Strains Isolated from Various Sources in Lithuania.</title>
        <authorList>
            <person name="Uljanovas D."/>
            <person name="Golz G."/>
            <person name="Fleischmann S."/>
            <person name="Kudirkiene E."/>
            <person name="Kasetiene N."/>
            <person name="Grineviciene A."/>
            <person name="Tamuleviciene E."/>
            <person name="Aksomaitiene J."/>
            <person name="Alter T."/>
            <person name="Malakauskas M."/>
        </authorList>
    </citation>
    <scope>NUCLEOTIDE SEQUENCE</scope>
    <source>
        <strain evidence="7">RCM69</strain>
    </source>
</reference>
<dbReference type="EC" id="2.7.13.3" evidence="2"/>
<dbReference type="RefSeq" id="WP_237919026.1">
    <property type="nucleotide sequence ID" value="NZ_JAKKPB010000017.1"/>
</dbReference>
<accession>A0AAW7Q038</accession>
<proteinExistence type="predicted"/>
<dbReference type="InterPro" id="IPR052162">
    <property type="entry name" value="Sensor_kinase/Photoreceptor"/>
</dbReference>
<name>A0AAW7Q038_9BACT</name>
<dbReference type="Gene3D" id="3.30.450.20">
    <property type="entry name" value="PAS domain"/>
    <property type="match status" value="1"/>
</dbReference>
<dbReference type="EMBL" id="JAPZCX010000015">
    <property type="protein sequence ID" value="MDN5071188.1"/>
    <property type="molecule type" value="Genomic_DNA"/>
</dbReference>
<evidence type="ECO:0000313" key="7">
    <source>
        <dbReference type="EMBL" id="MDN5071188.1"/>
    </source>
</evidence>
<protein>
    <recommendedName>
        <fullName evidence="2">histidine kinase</fullName>
        <ecNumber evidence="2">2.7.13.3</ecNumber>
    </recommendedName>
</protein>
<evidence type="ECO:0000313" key="8">
    <source>
        <dbReference type="Proteomes" id="UP001170288"/>
    </source>
</evidence>
<evidence type="ECO:0000259" key="6">
    <source>
        <dbReference type="Pfam" id="PF08447"/>
    </source>
</evidence>
<evidence type="ECO:0000256" key="3">
    <source>
        <dbReference type="ARBA" id="ARBA00022553"/>
    </source>
</evidence>
<comment type="catalytic activity">
    <reaction evidence="1">
        <text>ATP + protein L-histidine = ADP + protein N-phospho-L-histidine.</text>
        <dbReference type="EC" id="2.7.13.3"/>
    </reaction>
</comment>
<gene>
    <name evidence="7" type="ORF">O8C76_09130</name>
</gene>
<dbReference type="Proteomes" id="UP001170288">
    <property type="component" value="Unassembled WGS sequence"/>
</dbReference>
<dbReference type="AlphaFoldDB" id="A0AAW7Q038"/>
<keyword evidence="3" id="KW-0597">Phosphoprotein</keyword>
<feature type="domain" description="PAS fold-3" evidence="6">
    <location>
        <begin position="31"/>
        <end position="88"/>
    </location>
</feature>
<reference evidence="7" key="1">
    <citation type="submission" date="2022-12" db="EMBL/GenBank/DDBJ databases">
        <authorList>
            <person name="Uljanovas D."/>
        </authorList>
    </citation>
    <scope>NUCLEOTIDE SEQUENCE</scope>
    <source>
        <strain evidence="7">RCM69</strain>
    </source>
</reference>
<evidence type="ECO:0000256" key="1">
    <source>
        <dbReference type="ARBA" id="ARBA00000085"/>
    </source>
</evidence>
<keyword evidence="4" id="KW-0808">Transferase</keyword>
<sequence length="91" mass="10873">MNKSENKNQLETLQELAHIGLWEFNLATQTLTWSNEIFNIFELDKNKFNPTYENFFDIVHPEDKKSLNDIYLNSLQTKQKLKITHRLLMSD</sequence>
<comment type="caution">
    <text evidence="7">The sequence shown here is derived from an EMBL/GenBank/DDBJ whole genome shotgun (WGS) entry which is preliminary data.</text>
</comment>
<dbReference type="Pfam" id="PF08447">
    <property type="entry name" value="PAS_3"/>
    <property type="match status" value="1"/>
</dbReference>
<dbReference type="GO" id="GO:0004673">
    <property type="term" value="F:protein histidine kinase activity"/>
    <property type="evidence" value="ECO:0007669"/>
    <property type="project" value="UniProtKB-EC"/>
</dbReference>
<dbReference type="PANTHER" id="PTHR43304:SF1">
    <property type="entry name" value="PAC DOMAIN-CONTAINING PROTEIN"/>
    <property type="match status" value="1"/>
</dbReference>
<organism evidence="7 8">
    <name type="scientific">Aliarcobacter butzleri</name>
    <dbReference type="NCBI Taxonomy" id="28197"/>
    <lineage>
        <taxon>Bacteria</taxon>
        <taxon>Pseudomonadati</taxon>
        <taxon>Campylobacterota</taxon>
        <taxon>Epsilonproteobacteria</taxon>
        <taxon>Campylobacterales</taxon>
        <taxon>Arcobacteraceae</taxon>
        <taxon>Aliarcobacter</taxon>
    </lineage>
</organism>
<dbReference type="InterPro" id="IPR035965">
    <property type="entry name" value="PAS-like_dom_sf"/>
</dbReference>
<evidence type="ECO:0000256" key="2">
    <source>
        <dbReference type="ARBA" id="ARBA00012438"/>
    </source>
</evidence>